<dbReference type="InterPro" id="IPR018247">
    <property type="entry name" value="EF_Hand_1_Ca_BS"/>
</dbReference>
<dbReference type="OrthoDB" id="293868at2759"/>
<sequence length="144" mass="16523">MIIQLMLKWVGRKKSTSMLLMWVAMIILILQSLMNASNPKLIHRLPKEEIRERDKDKDGKLNSREYFNGLLDLIKRYDDVYNFTHESDTSAKAPATKLISQLDHSNNGNLSEDELIPVTGDLHLSEHYFAKQHADCGISEVLVD</sequence>
<dbReference type="PROSITE" id="PS00018">
    <property type="entry name" value="EF_HAND_1"/>
    <property type="match status" value="2"/>
</dbReference>
<dbReference type="EMBL" id="CP097509">
    <property type="protein sequence ID" value="URE20842.1"/>
    <property type="molecule type" value="Genomic_DNA"/>
</dbReference>
<dbReference type="Gene3D" id="1.10.238.10">
    <property type="entry name" value="EF-hand"/>
    <property type="match status" value="1"/>
</dbReference>
<name>A0A9E7KJC6_9LILI</name>
<evidence type="ECO:0000313" key="3">
    <source>
        <dbReference type="Proteomes" id="UP001055439"/>
    </source>
</evidence>
<accession>A0A9E7KJC6</accession>
<reference evidence="2" key="1">
    <citation type="submission" date="2022-05" db="EMBL/GenBank/DDBJ databases">
        <title>The Musa troglodytarum L. genome provides insights into the mechanism of non-climacteric behaviour and enrichment of carotenoids.</title>
        <authorList>
            <person name="Wang J."/>
        </authorList>
    </citation>
    <scope>NUCLEOTIDE SEQUENCE</scope>
    <source>
        <tissue evidence="2">Leaf</tissue>
    </source>
</reference>
<gene>
    <name evidence="2" type="ORF">MUK42_14123</name>
</gene>
<dbReference type="SUPFAM" id="SSF47473">
    <property type="entry name" value="EF-hand"/>
    <property type="match status" value="1"/>
</dbReference>
<dbReference type="Proteomes" id="UP001055439">
    <property type="component" value="Chromosome 7"/>
</dbReference>
<evidence type="ECO:0000313" key="2">
    <source>
        <dbReference type="EMBL" id="URE20842.1"/>
    </source>
</evidence>
<evidence type="ECO:0000256" key="1">
    <source>
        <dbReference type="ARBA" id="ARBA00022837"/>
    </source>
</evidence>
<keyword evidence="3" id="KW-1185">Reference proteome</keyword>
<organism evidence="2 3">
    <name type="scientific">Musa troglodytarum</name>
    <name type="common">fe'i banana</name>
    <dbReference type="NCBI Taxonomy" id="320322"/>
    <lineage>
        <taxon>Eukaryota</taxon>
        <taxon>Viridiplantae</taxon>
        <taxon>Streptophyta</taxon>
        <taxon>Embryophyta</taxon>
        <taxon>Tracheophyta</taxon>
        <taxon>Spermatophyta</taxon>
        <taxon>Magnoliopsida</taxon>
        <taxon>Liliopsida</taxon>
        <taxon>Zingiberales</taxon>
        <taxon>Musaceae</taxon>
        <taxon>Musa</taxon>
    </lineage>
</organism>
<dbReference type="AlphaFoldDB" id="A0A9E7KJC6"/>
<proteinExistence type="predicted"/>
<dbReference type="InterPro" id="IPR011992">
    <property type="entry name" value="EF-hand-dom_pair"/>
</dbReference>
<keyword evidence="1" id="KW-0106">Calcium</keyword>
<protein>
    <submittedName>
        <fullName evidence="2">Calcium-binding EF hand family protein</fullName>
    </submittedName>
</protein>